<dbReference type="EMBL" id="GBXM01044515">
    <property type="protein sequence ID" value="JAH64062.1"/>
    <property type="molecule type" value="Transcribed_RNA"/>
</dbReference>
<evidence type="ECO:0000313" key="1">
    <source>
        <dbReference type="EMBL" id="JAH64062.1"/>
    </source>
</evidence>
<reference evidence="1" key="1">
    <citation type="submission" date="2014-11" db="EMBL/GenBank/DDBJ databases">
        <authorList>
            <person name="Amaro Gonzalez C."/>
        </authorList>
    </citation>
    <scope>NUCLEOTIDE SEQUENCE</scope>
</reference>
<protein>
    <submittedName>
        <fullName evidence="1">Uncharacterized protein</fullName>
    </submittedName>
</protein>
<name>A0A0E9UE56_ANGAN</name>
<reference evidence="1" key="2">
    <citation type="journal article" date="2015" name="Fish Shellfish Immunol.">
        <title>Early steps in the European eel (Anguilla anguilla)-Vibrio vulnificus interaction in the gills: Role of the RtxA13 toxin.</title>
        <authorList>
            <person name="Callol A."/>
            <person name="Pajuelo D."/>
            <person name="Ebbesson L."/>
            <person name="Teles M."/>
            <person name="MacKenzie S."/>
            <person name="Amaro C."/>
        </authorList>
    </citation>
    <scope>NUCLEOTIDE SEQUENCE</scope>
</reference>
<proteinExistence type="predicted"/>
<organism evidence="1">
    <name type="scientific">Anguilla anguilla</name>
    <name type="common">European freshwater eel</name>
    <name type="synonym">Muraena anguilla</name>
    <dbReference type="NCBI Taxonomy" id="7936"/>
    <lineage>
        <taxon>Eukaryota</taxon>
        <taxon>Metazoa</taxon>
        <taxon>Chordata</taxon>
        <taxon>Craniata</taxon>
        <taxon>Vertebrata</taxon>
        <taxon>Euteleostomi</taxon>
        <taxon>Actinopterygii</taxon>
        <taxon>Neopterygii</taxon>
        <taxon>Teleostei</taxon>
        <taxon>Anguilliformes</taxon>
        <taxon>Anguillidae</taxon>
        <taxon>Anguilla</taxon>
    </lineage>
</organism>
<accession>A0A0E9UE56</accession>
<sequence length="35" mass="3494">MALSPLASANKASEIAVIGVGPGAVSRTPSFTVMY</sequence>
<dbReference type="AlphaFoldDB" id="A0A0E9UE56"/>